<proteinExistence type="predicted"/>
<reference evidence="2" key="1">
    <citation type="submission" date="2018-01" db="EMBL/GenBank/DDBJ databases">
        <title>An insight into the sialome of Amazonian anophelines.</title>
        <authorList>
            <person name="Ribeiro J.M."/>
            <person name="Scarpassa V."/>
            <person name="Calvo E."/>
        </authorList>
    </citation>
    <scope>NUCLEOTIDE SEQUENCE</scope>
    <source>
        <tissue evidence="2">Salivary glands</tissue>
    </source>
</reference>
<name>A0A2M4B0E0_9DIPT</name>
<protein>
    <submittedName>
        <fullName evidence="2">Putative secreted protein</fullName>
    </submittedName>
</protein>
<evidence type="ECO:0000313" key="2">
    <source>
        <dbReference type="EMBL" id="MBW46513.1"/>
    </source>
</evidence>
<dbReference type="AlphaFoldDB" id="A0A2M4B0E0"/>
<accession>A0A2M4B0E0</accession>
<organism evidence="2">
    <name type="scientific">Anopheles triannulatus</name>
    <dbReference type="NCBI Taxonomy" id="58253"/>
    <lineage>
        <taxon>Eukaryota</taxon>
        <taxon>Metazoa</taxon>
        <taxon>Ecdysozoa</taxon>
        <taxon>Arthropoda</taxon>
        <taxon>Hexapoda</taxon>
        <taxon>Insecta</taxon>
        <taxon>Pterygota</taxon>
        <taxon>Neoptera</taxon>
        <taxon>Endopterygota</taxon>
        <taxon>Diptera</taxon>
        <taxon>Nematocera</taxon>
        <taxon>Culicoidea</taxon>
        <taxon>Culicidae</taxon>
        <taxon>Anophelinae</taxon>
        <taxon>Anopheles</taxon>
    </lineage>
</organism>
<feature type="chain" id="PRO_5014720846" evidence="1">
    <location>
        <begin position="29"/>
        <end position="76"/>
    </location>
</feature>
<keyword evidence="1" id="KW-0732">Signal</keyword>
<evidence type="ECO:0000256" key="1">
    <source>
        <dbReference type="SAM" id="SignalP"/>
    </source>
</evidence>
<feature type="signal peptide" evidence="1">
    <location>
        <begin position="1"/>
        <end position="28"/>
    </location>
</feature>
<sequence length="76" mass="8455">MHLPTDFYSTLVILIVSTSLSLSQGGRALRQNERLQHNRLGVAGATAGFKSGHTVAKSNRSQVYKRYFRFIADESV</sequence>
<dbReference type="EMBL" id="GGFK01013192">
    <property type="protein sequence ID" value="MBW46513.1"/>
    <property type="molecule type" value="Transcribed_RNA"/>
</dbReference>